<protein>
    <recommendedName>
        <fullName evidence="3">DDE Tnp4 domain-containing protein</fullName>
    </recommendedName>
</protein>
<name>A0A820WS37_9BILA</name>
<reference evidence="4" key="1">
    <citation type="submission" date="2021-02" db="EMBL/GenBank/DDBJ databases">
        <authorList>
            <person name="Nowell W R."/>
        </authorList>
    </citation>
    <scope>NUCLEOTIDE SEQUENCE</scope>
</reference>
<dbReference type="GO" id="GO:0046872">
    <property type="term" value="F:metal ion binding"/>
    <property type="evidence" value="ECO:0007669"/>
    <property type="project" value="UniProtKB-KW"/>
</dbReference>
<dbReference type="Pfam" id="PF13359">
    <property type="entry name" value="DDE_Tnp_4"/>
    <property type="match status" value="1"/>
</dbReference>
<dbReference type="Proteomes" id="UP000663873">
    <property type="component" value="Unassembled WGS sequence"/>
</dbReference>
<evidence type="ECO:0000313" key="4">
    <source>
        <dbReference type="EMBL" id="CAF4521811.1"/>
    </source>
</evidence>
<dbReference type="InterPro" id="IPR027806">
    <property type="entry name" value="HARBI1_dom"/>
</dbReference>
<comment type="cofactor">
    <cofactor evidence="1">
        <name>a divalent metal cation</name>
        <dbReference type="ChEBI" id="CHEBI:60240"/>
    </cofactor>
</comment>
<dbReference type="EMBL" id="CAJOBP010007783">
    <property type="protein sequence ID" value="CAF4521811.1"/>
    <property type="molecule type" value="Genomic_DNA"/>
</dbReference>
<keyword evidence="2" id="KW-0479">Metal-binding</keyword>
<feature type="domain" description="DDE Tnp4" evidence="3">
    <location>
        <begin position="180"/>
        <end position="296"/>
    </location>
</feature>
<dbReference type="AlphaFoldDB" id="A0A820WS37"/>
<accession>A0A820WS37</accession>
<sequence length="456" mass="51972">MRLGFSNRVLASLFHLKNKRSVSYTIHSARLTLMKNFTHHYIGLQHVDRQTVIDHHQTSIASELFTTTPDQLCILMDGTYIYIQKSSYYEMQRRTYSLHKHRHLVKPMMITPSPGFAYMVVLNFIFVVLDAEFCAESNGGIFKGGCPSKSGTLPGITAFSENLVETGYILTIIEPFLADGKKNDASIAKNILYNNDQAILNWLHDDDIIMIDRGFRDAVKTIEMFGFHAAMSRFLNGSKQFSTTDANYSCCITKSRWAIESANGKIKPFKYFNQTIQNSIIPSASDYLHIVCAIVNAYLSPAIRDPVKDSSLVILVGSYQVRQAKSYILEHLKRSELDPNDLEFTVELCEQHSDLIRIRFVSRHSTNQNHLATVQFDTYQDEPIQGWYCTGHTGARVVGCYVYIAAFIWYLGVCRADRRELFAICGEIDTDDEEEIESRYYLATDQSDQSSDYSDN</sequence>
<evidence type="ECO:0000256" key="2">
    <source>
        <dbReference type="ARBA" id="ARBA00022723"/>
    </source>
</evidence>
<gene>
    <name evidence="4" type="ORF">UJA718_LOCUS27657</name>
</gene>
<proteinExistence type="predicted"/>
<evidence type="ECO:0000259" key="3">
    <source>
        <dbReference type="Pfam" id="PF13359"/>
    </source>
</evidence>
<evidence type="ECO:0000313" key="5">
    <source>
        <dbReference type="Proteomes" id="UP000663873"/>
    </source>
</evidence>
<keyword evidence="5" id="KW-1185">Reference proteome</keyword>
<comment type="caution">
    <text evidence="4">The sequence shown here is derived from an EMBL/GenBank/DDBJ whole genome shotgun (WGS) entry which is preliminary data.</text>
</comment>
<evidence type="ECO:0000256" key="1">
    <source>
        <dbReference type="ARBA" id="ARBA00001968"/>
    </source>
</evidence>
<organism evidence="4 5">
    <name type="scientific">Rotaria socialis</name>
    <dbReference type="NCBI Taxonomy" id="392032"/>
    <lineage>
        <taxon>Eukaryota</taxon>
        <taxon>Metazoa</taxon>
        <taxon>Spiralia</taxon>
        <taxon>Gnathifera</taxon>
        <taxon>Rotifera</taxon>
        <taxon>Eurotatoria</taxon>
        <taxon>Bdelloidea</taxon>
        <taxon>Philodinida</taxon>
        <taxon>Philodinidae</taxon>
        <taxon>Rotaria</taxon>
    </lineage>
</organism>
<dbReference type="PANTHER" id="PTHR23080">
    <property type="entry name" value="THAP DOMAIN PROTEIN"/>
    <property type="match status" value="1"/>
</dbReference>